<dbReference type="PRINTS" id="PR00081">
    <property type="entry name" value="GDHRDH"/>
</dbReference>
<dbReference type="InterPro" id="IPR051911">
    <property type="entry name" value="SDR_oxidoreductase"/>
</dbReference>
<dbReference type="EMBL" id="NHON01000011">
    <property type="protein sequence ID" value="OWJ67709.1"/>
    <property type="molecule type" value="Genomic_DNA"/>
</dbReference>
<dbReference type="PRINTS" id="PR00080">
    <property type="entry name" value="SDRFAMILY"/>
</dbReference>
<dbReference type="PANTHER" id="PTHR43976:SF16">
    <property type="entry name" value="SHORT-CHAIN DEHYDROGENASE_REDUCTASE FAMILY PROTEIN"/>
    <property type="match status" value="1"/>
</dbReference>
<gene>
    <name evidence="4" type="ORF">BWR60_08480</name>
</gene>
<proteinExistence type="inferred from homology"/>
<dbReference type="Gene3D" id="3.40.50.720">
    <property type="entry name" value="NAD(P)-binding Rossmann-like Domain"/>
    <property type="match status" value="1"/>
</dbReference>
<sequence length="278" mass="29728">MTRTVLITGCSTGFGEATSRLFAARGWNVVATMRRPEASAALAALGDNVLVTRLDVQDPASIEAAVAAAIARFGRIDVLVNNAGFGLFGVFEAAPRDKIQEQFDVNVFGVMDVTRALLPHFRANRAGTIVNIGSGAGVFTLPMISLYCASKFALEGFSEALSYELASLGIAVKIVEPGGVTKTRFGDRSAAEAGHSADLPDYGPFLKGAMQVFAGLRASRADATSEEVAEVIYTAATDGTDQLRYVATEDIKPLVRARRETSEAEYMEFMRERMTPRG</sequence>
<accession>A0A211ZR36</accession>
<dbReference type="OrthoDB" id="8477999at2"/>
<evidence type="ECO:0000313" key="4">
    <source>
        <dbReference type="EMBL" id="OWJ67709.1"/>
    </source>
</evidence>
<reference evidence="5" key="1">
    <citation type="submission" date="2017-05" db="EMBL/GenBank/DDBJ databases">
        <authorList>
            <person name="Macchi M."/>
            <person name="Festa S."/>
            <person name="Coppotelli B.M."/>
            <person name="Morelli I.S."/>
        </authorList>
    </citation>
    <scope>NUCLEOTIDE SEQUENCE [LARGE SCALE GENOMIC DNA]</scope>
    <source>
        <strain evidence="5">I</strain>
    </source>
</reference>
<organism evidence="4 5">
    <name type="scientific">Inquilinus limosus</name>
    <dbReference type="NCBI Taxonomy" id="171674"/>
    <lineage>
        <taxon>Bacteria</taxon>
        <taxon>Pseudomonadati</taxon>
        <taxon>Pseudomonadota</taxon>
        <taxon>Alphaproteobacteria</taxon>
        <taxon>Rhodospirillales</taxon>
        <taxon>Rhodospirillaceae</taxon>
        <taxon>Inquilinus</taxon>
    </lineage>
</organism>
<dbReference type="InterPro" id="IPR002347">
    <property type="entry name" value="SDR_fam"/>
</dbReference>
<keyword evidence="2" id="KW-0560">Oxidoreductase</keyword>
<comment type="caution">
    <text evidence="4">The sequence shown here is derived from an EMBL/GenBank/DDBJ whole genome shotgun (WGS) entry which is preliminary data.</text>
</comment>
<dbReference type="PROSITE" id="PS00061">
    <property type="entry name" value="ADH_SHORT"/>
    <property type="match status" value="1"/>
</dbReference>
<dbReference type="SUPFAM" id="SSF51735">
    <property type="entry name" value="NAD(P)-binding Rossmann-fold domains"/>
    <property type="match status" value="1"/>
</dbReference>
<dbReference type="InterPro" id="IPR020904">
    <property type="entry name" value="Sc_DH/Rdtase_CS"/>
</dbReference>
<dbReference type="RefSeq" id="WP_088150565.1">
    <property type="nucleotide sequence ID" value="NZ_NHON01000011.1"/>
</dbReference>
<dbReference type="GO" id="GO:0016491">
    <property type="term" value="F:oxidoreductase activity"/>
    <property type="evidence" value="ECO:0007669"/>
    <property type="project" value="UniProtKB-KW"/>
</dbReference>
<evidence type="ECO:0000256" key="1">
    <source>
        <dbReference type="ARBA" id="ARBA00006484"/>
    </source>
</evidence>
<evidence type="ECO:0000313" key="5">
    <source>
        <dbReference type="Proteomes" id="UP000196655"/>
    </source>
</evidence>
<dbReference type="Pfam" id="PF00106">
    <property type="entry name" value="adh_short"/>
    <property type="match status" value="1"/>
</dbReference>
<keyword evidence="5" id="KW-1185">Reference proteome</keyword>
<dbReference type="AlphaFoldDB" id="A0A211ZR36"/>
<dbReference type="PANTHER" id="PTHR43976">
    <property type="entry name" value="SHORT CHAIN DEHYDROGENASE"/>
    <property type="match status" value="1"/>
</dbReference>
<comment type="similarity">
    <text evidence="1 3">Belongs to the short-chain dehydrogenases/reductases (SDR) family.</text>
</comment>
<evidence type="ECO:0000256" key="3">
    <source>
        <dbReference type="RuleBase" id="RU000363"/>
    </source>
</evidence>
<protein>
    <submittedName>
        <fullName evidence="4">Short-chain dehydrogenase/reductase</fullName>
    </submittedName>
</protein>
<name>A0A211ZR36_9PROT</name>
<dbReference type="Proteomes" id="UP000196655">
    <property type="component" value="Unassembled WGS sequence"/>
</dbReference>
<dbReference type="InterPro" id="IPR036291">
    <property type="entry name" value="NAD(P)-bd_dom_sf"/>
</dbReference>
<evidence type="ECO:0000256" key="2">
    <source>
        <dbReference type="ARBA" id="ARBA00023002"/>
    </source>
</evidence>
<dbReference type="CDD" id="cd05374">
    <property type="entry name" value="17beta-HSD-like_SDR_c"/>
    <property type="match status" value="1"/>
</dbReference>